<dbReference type="HOGENOM" id="CLU_2580963_0_0_1"/>
<dbReference type="InterPro" id="IPR045262">
    <property type="entry name" value="STP/PLT_plant"/>
</dbReference>
<dbReference type="InParanoid" id="D8S052"/>
<comment type="similarity">
    <text evidence="1">Belongs to the major facilitator superfamily. Sugar transporter (TC 2.A.1.1) family.</text>
</comment>
<keyword evidence="4" id="KW-1185">Reference proteome</keyword>
<dbReference type="Proteomes" id="UP000001514">
    <property type="component" value="Unassembled WGS sequence"/>
</dbReference>
<name>D8S052_SELML</name>
<proteinExistence type="inferred from homology"/>
<dbReference type="PANTHER" id="PTHR23500:SF595">
    <property type="entry name" value="OS09G0416200 PROTEIN"/>
    <property type="match status" value="1"/>
</dbReference>
<dbReference type="PANTHER" id="PTHR23500">
    <property type="entry name" value="SOLUTE CARRIER FAMILY 2, FACILITATED GLUCOSE TRANSPORTER"/>
    <property type="match status" value="1"/>
</dbReference>
<evidence type="ECO:0000256" key="2">
    <source>
        <dbReference type="ARBA" id="ARBA00022448"/>
    </source>
</evidence>
<dbReference type="Gramene" id="EFJ22414">
    <property type="protein sequence ID" value="EFJ22414"/>
    <property type="gene ID" value="SELMODRAFT_38048"/>
</dbReference>
<organism evidence="4">
    <name type="scientific">Selaginella moellendorffii</name>
    <name type="common">Spikemoss</name>
    <dbReference type="NCBI Taxonomy" id="88036"/>
    <lineage>
        <taxon>Eukaryota</taxon>
        <taxon>Viridiplantae</taxon>
        <taxon>Streptophyta</taxon>
        <taxon>Embryophyta</taxon>
        <taxon>Tracheophyta</taxon>
        <taxon>Lycopodiopsida</taxon>
        <taxon>Selaginellales</taxon>
        <taxon>Selaginellaceae</taxon>
        <taxon>Selaginella</taxon>
    </lineage>
</organism>
<feature type="non-terminal residue" evidence="3">
    <location>
        <position position="81"/>
    </location>
</feature>
<feature type="non-terminal residue" evidence="3">
    <location>
        <position position="1"/>
    </location>
</feature>
<protein>
    <submittedName>
        <fullName evidence="3">Uncharacterized protein</fullName>
    </submittedName>
</protein>
<dbReference type="eggNOG" id="KOG0254">
    <property type="taxonomic scope" value="Eukaryota"/>
</dbReference>
<evidence type="ECO:0000256" key="1">
    <source>
        <dbReference type="ARBA" id="ARBA00010992"/>
    </source>
</evidence>
<dbReference type="GO" id="GO:0015144">
    <property type="term" value="F:carbohydrate transmembrane transporter activity"/>
    <property type="evidence" value="ECO:0007669"/>
    <property type="project" value="InterPro"/>
</dbReference>
<dbReference type="EMBL" id="GL377596">
    <property type="protein sequence ID" value="EFJ22414.1"/>
    <property type="molecule type" value="Genomic_DNA"/>
</dbReference>
<reference evidence="3 4" key="1">
    <citation type="journal article" date="2011" name="Science">
        <title>The Selaginella genome identifies genetic changes associated with the evolution of vascular plants.</title>
        <authorList>
            <person name="Banks J.A."/>
            <person name="Nishiyama T."/>
            <person name="Hasebe M."/>
            <person name="Bowman J.L."/>
            <person name="Gribskov M."/>
            <person name="dePamphilis C."/>
            <person name="Albert V.A."/>
            <person name="Aono N."/>
            <person name="Aoyama T."/>
            <person name="Ambrose B.A."/>
            <person name="Ashton N.W."/>
            <person name="Axtell M.J."/>
            <person name="Barker E."/>
            <person name="Barker M.S."/>
            <person name="Bennetzen J.L."/>
            <person name="Bonawitz N.D."/>
            <person name="Chapple C."/>
            <person name="Cheng C."/>
            <person name="Correa L.G."/>
            <person name="Dacre M."/>
            <person name="DeBarry J."/>
            <person name="Dreyer I."/>
            <person name="Elias M."/>
            <person name="Engstrom E.M."/>
            <person name="Estelle M."/>
            <person name="Feng L."/>
            <person name="Finet C."/>
            <person name="Floyd S.K."/>
            <person name="Frommer W.B."/>
            <person name="Fujita T."/>
            <person name="Gramzow L."/>
            <person name="Gutensohn M."/>
            <person name="Harholt J."/>
            <person name="Hattori M."/>
            <person name="Heyl A."/>
            <person name="Hirai T."/>
            <person name="Hiwatashi Y."/>
            <person name="Ishikawa M."/>
            <person name="Iwata M."/>
            <person name="Karol K.G."/>
            <person name="Koehler B."/>
            <person name="Kolukisaoglu U."/>
            <person name="Kubo M."/>
            <person name="Kurata T."/>
            <person name="Lalonde S."/>
            <person name="Li K."/>
            <person name="Li Y."/>
            <person name="Litt A."/>
            <person name="Lyons E."/>
            <person name="Manning G."/>
            <person name="Maruyama T."/>
            <person name="Michael T.P."/>
            <person name="Mikami K."/>
            <person name="Miyazaki S."/>
            <person name="Morinaga S."/>
            <person name="Murata T."/>
            <person name="Mueller-Roeber B."/>
            <person name="Nelson D.R."/>
            <person name="Obara M."/>
            <person name="Oguri Y."/>
            <person name="Olmstead R.G."/>
            <person name="Onodera N."/>
            <person name="Petersen B.L."/>
            <person name="Pils B."/>
            <person name="Prigge M."/>
            <person name="Rensing S.A."/>
            <person name="Riano-Pachon D.M."/>
            <person name="Roberts A.W."/>
            <person name="Sato Y."/>
            <person name="Scheller H.V."/>
            <person name="Schulz B."/>
            <person name="Schulz C."/>
            <person name="Shakirov E.V."/>
            <person name="Shibagaki N."/>
            <person name="Shinohara N."/>
            <person name="Shippen D.E."/>
            <person name="Soerensen I."/>
            <person name="Sotooka R."/>
            <person name="Sugimoto N."/>
            <person name="Sugita M."/>
            <person name="Sumikawa N."/>
            <person name="Tanurdzic M."/>
            <person name="Theissen G."/>
            <person name="Ulvskov P."/>
            <person name="Wakazuki S."/>
            <person name="Weng J.K."/>
            <person name="Willats W.W."/>
            <person name="Wipf D."/>
            <person name="Wolf P.G."/>
            <person name="Yang L."/>
            <person name="Zimmer A.D."/>
            <person name="Zhu Q."/>
            <person name="Mitros T."/>
            <person name="Hellsten U."/>
            <person name="Loque D."/>
            <person name="Otillar R."/>
            <person name="Salamov A."/>
            <person name="Schmutz J."/>
            <person name="Shapiro H."/>
            <person name="Lindquist E."/>
            <person name="Lucas S."/>
            <person name="Rokhsar D."/>
            <person name="Grigoriev I.V."/>
        </authorList>
    </citation>
    <scope>NUCLEOTIDE SEQUENCE [LARGE SCALE GENOMIC DNA]</scope>
</reference>
<sequence>TIPVLLACIVATSRGLIFGYDIGISSIEDASTLSESYKIAMDDFLIKFFYVRKHAAHENNYCKYDNQGLQAFKSSLYLAAL</sequence>
<evidence type="ECO:0000313" key="3">
    <source>
        <dbReference type="EMBL" id="EFJ22414.1"/>
    </source>
</evidence>
<keyword evidence="2" id="KW-0813">Transport</keyword>
<gene>
    <name evidence="3" type="ORF">SELMODRAFT_38048</name>
</gene>
<dbReference type="KEGG" id="smo:SELMODRAFT_38048"/>
<dbReference type="AlphaFoldDB" id="D8S052"/>
<evidence type="ECO:0000313" key="4">
    <source>
        <dbReference type="Proteomes" id="UP000001514"/>
    </source>
</evidence>
<accession>D8S052</accession>